<protein>
    <recommendedName>
        <fullName evidence="2">VanZ-like domain-containing protein</fullName>
    </recommendedName>
</protein>
<dbReference type="AlphaFoldDB" id="A0A0R2HFQ7"/>
<dbReference type="PANTHER" id="PTHR36834">
    <property type="entry name" value="MEMBRANE PROTEIN-RELATED"/>
    <property type="match status" value="1"/>
</dbReference>
<organism evidence="3 4">
    <name type="scientific">Kandleria vitulina DSM 20405</name>
    <dbReference type="NCBI Taxonomy" id="1410657"/>
    <lineage>
        <taxon>Bacteria</taxon>
        <taxon>Bacillati</taxon>
        <taxon>Bacillota</taxon>
        <taxon>Erysipelotrichia</taxon>
        <taxon>Erysipelotrichales</taxon>
        <taxon>Coprobacillaceae</taxon>
        <taxon>Kandleria</taxon>
    </lineage>
</organism>
<dbReference type="Pfam" id="PF04892">
    <property type="entry name" value="VanZ"/>
    <property type="match status" value="1"/>
</dbReference>
<feature type="transmembrane region" description="Helical" evidence="1">
    <location>
        <begin position="78"/>
        <end position="95"/>
    </location>
</feature>
<feature type="transmembrane region" description="Helical" evidence="1">
    <location>
        <begin position="20"/>
        <end position="38"/>
    </location>
</feature>
<evidence type="ECO:0000256" key="1">
    <source>
        <dbReference type="SAM" id="Phobius"/>
    </source>
</evidence>
<feature type="transmembrane region" description="Helical" evidence="1">
    <location>
        <begin position="50"/>
        <end position="72"/>
    </location>
</feature>
<proteinExistence type="predicted"/>
<evidence type="ECO:0000259" key="2">
    <source>
        <dbReference type="Pfam" id="PF04892"/>
    </source>
</evidence>
<dbReference type="Proteomes" id="UP000051841">
    <property type="component" value="Unassembled WGS sequence"/>
</dbReference>
<evidence type="ECO:0000313" key="3">
    <source>
        <dbReference type="EMBL" id="KRN50454.1"/>
    </source>
</evidence>
<name>A0A0R2HFQ7_9FIRM</name>
<keyword evidence="4" id="KW-1185">Reference proteome</keyword>
<sequence length="97" mass="11253">MVKLIPLWSYPVIFQGSRELFLEVIINIVMMMPLGFLLPLATRLKTNSAVALFGFLFSLSIECSQFIFMKGWFEIDDMIHNTLGIVLGYMIYKKLKR</sequence>
<accession>A0A0R2HFQ7</accession>
<keyword evidence="1" id="KW-0472">Membrane</keyword>
<dbReference type="InterPro" id="IPR053150">
    <property type="entry name" value="Teicoplanin_resist-assoc"/>
</dbReference>
<comment type="caution">
    <text evidence="3">The sequence shown here is derived from an EMBL/GenBank/DDBJ whole genome shotgun (WGS) entry which is preliminary data.</text>
</comment>
<dbReference type="PANTHER" id="PTHR36834:SF2">
    <property type="entry name" value="MEMBRANE PROTEIN"/>
    <property type="match status" value="1"/>
</dbReference>
<evidence type="ECO:0000313" key="4">
    <source>
        <dbReference type="Proteomes" id="UP000051841"/>
    </source>
</evidence>
<dbReference type="EMBL" id="JQBL01000009">
    <property type="protein sequence ID" value="KRN50454.1"/>
    <property type="molecule type" value="Genomic_DNA"/>
</dbReference>
<dbReference type="InterPro" id="IPR006976">
    <property type="entry name" value="VanZ-like"/>
</dbReference>
<gene>
    <name evidence="3" type="ORF">IV49_GL002103</name>
</gene>
<keyword evidence="1" id="KW-1133">Transmembrane helix</keyword>
<dbReference type="PATRIC" id="fig|1410657.5.peg.2173"/>
<feature type="domain" description="VanZ-like" evidence="2">
    <location>
        <begin position="3"/>
        <end position="93"/>
    </location>
</feature>
<keyword evidence="1" id="KW-0812">Transmembrane</keyword>
<reference evidence="3 4" key="1">
    <citation type="journal article" date="2015" name="Genome Announc.">
        <title>Expanding the biotechnology potential of lactobacilli through comparative genomics of 213 strains and associated genera.</title>
        <authorList>
            <person name="Sun Z."/>
            <person name="Harris H.M."/>
            <person name="McCann A."/>
            <person name="Guo C."/>
            <person name="Argimon S."/>
            <person name="Zhang W."/>
            <person name="Yang X."/>
            <person name="Jeffery I.B."/>
            <person name="Cooney J.C."/>
            <person name="Kagawa T.F."/>
            <person name="Liu W."/>
            <person name="Song Y."/>
            <person name="Salvetti E."/>
            <person name="Wrobel A."/>
            <person name="Rasinkangas P."/>
            <person name="Parkhill J."/>
            <person name="Rea M.C."/>
            <person name="O'Sullivan O."/>
            <person name="Ritari J."/>
            <person name="Douillard F.P."/>
            <person name="Paul Ross R."/>
            <person name="Yang R."/>
            <person name="Briner A.E."/>
            <person name="Felis G.E."/>
            <person name="de Vos W.M."/>
            <person name="Barrangou R."/>
            <person name="Klaenhammer T.R."/>
            <person name="Caufield P.W."/>
            <person name="Cui Y."/>
            <person name="Zhang H."/>
            <person name="O'Toole P.W."/>
        </authorList>
    </citation>
    <scope>NUCLEOTIDE SEQUENCE [LARGE SCALE GENOMIC DNA]</scope>
    <source>
        <strain evidence="3 4">DSM 20405</strain>
    </source>
</reference>